<name>A0ABY6IHM8_STRPE</name>
<dbReference type="InterPro" id="IPR019796">
    <property type="entry name" value="G6P_DH_AS"/>
</dbReference>
<feature type="binding site" evidence="7">
    <location>
        <position position="336"/>
    </location>
    <ligand>
        <name>substrate</name>
    </ligand>
</feature>
<comment type="similarity">
    <text evidence="2 7">Belongs to the glucose-6-phosphate dehydrogenase family.</text>
</comment>
<dbReference type="PANTHER" id="PTHR23429:SF0">
    <property type="entry name" value="GLUCOSE-6-PHOSPHATE 1-DEHYDROGENASE"/>
    <property type="match status" value="1"/>
</dbReference>
<dbReference type="Gene3D" id="3.40.50.720">
    <property type="entry name" value="NAD(P)-binding Rossmann-like Domain"/>
    <property type="match status" value="1"/>
</dbReference>
<feature type="binding site" evidence="7">
    <location>
        <begin position="23"/>
        <end position="30"/>
    </location>
    <ligand>
        <name>NADP(+)</name>
        <dbReference type="ChEBI" id="CHEBI:58349"/>
    </ligand>
</feature>
<feature type="binding site" evidence="7">
    <location>
        <position position="245"/>
    </location>
    <ligand>
        <name>substrate</name>
    </ligand>
</feature>
<dbReference type="InterPro" id="IPR036291">
    <property type="entry name" value="NAD(P)-bd_dom_sf"/>
</dbReference>
<dbReference type="PANTHER" id="PTHR23429">
    <property type="entry name" value="GLUCOSE-6-PHOSPHATE 1-DEHYDROGENASE G6PD"/>
    <property type="match status" value="1"/>
</dbReference>
<dbReference type="Proteomes" id="UP001163878">
    <property type="component" value="Chromosome"/>
</dbReference>
<dbReference type="Pfam" id="PF00479">
    <property type="entry name" value="G6PD_N"/>
    <property type="match status" value="1"/>
</dbReference>
<keyword evidence="6 7" id="KW-0119">Carbohydrate metabolism</keyword>
<feature type="binding site" evidence="7">
    <location>
        <position position="158"/>
    </location>
    <ligand>
        <name>NADP(+)</name>
        <dbReference type="ChEBI" id="CHEBI:58349"/>
    </ligand>
</feature>
<evidence type="ECO:0000256" key="5">
    <source>
        <dbReference type="ARBA" id="ARBA00023002"/>
    </source>
</evidence>
<keyword evidence="11" id="KW-1185">Reference proteome</keyword>
<feature type="domain" description="Glucose-6-phosphate dehydrogenase C-terminal" evidence="9">
    <location>
        <begin position="199"/>
        <end position="476"/>
    </location>
</feature>
<dbReference type="EC" id="1.1.1.49" evidence="7"/>
<dbReference type="PRINTS" id="PR00079">
    <property type="entry name" value="G6PDHDRGNASE"/>
</dbReference>
<dbReference type="RefSeq" id="WP_264248922.1">
    <property type="nucleotide sequence ID" value="NZ_CP107567.1"/>
</dbReference>
<sequence>MTSRPRPEHPSAVPDDHVIVLFGATGDLARRKLLPGLFHLAQAGLLPARYRIVGSAPAQVALSGDEFRKRAREAVAEFGRSGPQGRAWQEFEESLSFGAADPEDPEPLLEAVRDAGQAVGGSPRRLFHLAVPPKAFASVVEMLGATGLAEGARIIVEKPFGTDLPSAQALNATIHSVFDESRIFRIDHFLGKESVDNVLALRFANGLLEPVWNRDHISHVQIDVPEKIGIEGRAQFFEGTGTFRDMIVTHLFQLLGFVAMEPPTALAAKPLRDEKEKVFQSMRPLNPAQVVRGQYAGYRDEPGVDPRSDTETFVALRVELDNWRWAGVPFYLRSGKSLGEARHVVTLAFREPALRMFPLAARGHGTRSNELVIDFDDPGRIAARFLVKAPGPAMRLSEAEMVFSYAESFNTRHALEGYERLILDAMLGDQSLFTRSDGIERLWEVSAPLLQNPPPVEPYAPGSWGPQSINRLIAPHHWSLPDRR</sequence>
<dbReference type="Gene3D" id="3.30.360.10">
    <property type="entry name" value="Dihydrodipicolinate Reductase, domain 2"/>
    <property type="match status" value="1"/>
</dbReference>
<dbReference type="PIRSF" id="PIRSF000110">
    <property type="entry name" value="G6PD"/>
    <property type="match status" value="1"/>
</dbReference>
<dbReference type="EMBL" id="CP107567">
    <property type="protein sequence ID" value="UYQ65670.1"/>
    <property type="molecule type" value="Genomic_DNA"/>
</dbReference>
<evidence type="ECO:0000313" key="11">
    <source>
        <dbReference type="Proteomes" id="UP001163878"/>
    </source>
</evidence>
<evidence type="ECO:0000256" key="7">
    <source>
        <dbReference type="HAMAP-Rule" id="MF_00966"/>
    </source>
</evidence>
<feature type="active site" description="Proton acceptor" evidence="7">
    <location>
        <position position="250"/>
    </location>
</feature>
<evidence type="ECO:0000256" key="2">
    <source>
        <dbReference type="ARBA" id="ARBA00009975"/>
    </source>
</evidence>
<dbReference type="InterPro" id="IPR022675">
    <property type="entry name" value="G6P_DH_C"/>
</dbReference>
<dbReference type="Pfam" id="PF02781">
    <property type="entry name" value="G6PD_C"/>
    <property type="match status" value="1"/>
</dbReference>
<dbReference type="SUPFAM" id="SSF55347">
    <property type="entry name" value="Glyceraldehyde-3-phosphate dehydrogenase-like, C-terminal domain"/>
    <property type="match status" value="1"/>
</dbReference>
<feature type="binding site" evidence="7">
    <location>
        <position position="226"/>
    </location>
    <ligand>
        <name>substrate</name>
    </ligand>
</feature>
<evidence type="ECO:0000256" key="6">
    <source>
        <dbReference type="ARBA" id="ARBA00023277"/>
    </source>
</evidence>
<proteinExistence type="inferred from homology"/>
<dbReference type="NCBIfam" id="TIGR00871">
    <property type="entry name" value="zwf"/>
    <property type="match status" value="1"/>
</dbReference>
<keyword evidence="5 7" id="KW-0560">Oxidoreductase</keyword>
<dbReference type="InterPro" id="IPR001282">
    <property type="entry name" value="G6P_DH"/>
</dbReference>
<feature type="binding site" evidence="7">
    <location>
        <position position="192"/>
    </location>
    <ligand>
        <name>substrate</name>
    </ligand>
</feature>
<dbReference type="SUPFAM" id="SSF51735">
    <property type="entry name" value="NAD(P)-binding Rossmann-fold domains"/>
    <property type="match status" value="1"/>
</dbReference>
<evidence type="ECO:0000256" key="3">
    <source>
        <dbReference type="ARBA" id="ARBA00022526"/>
    </source>
</evidence>
<evidence type="ECO:0000313" key="10">
    <source>
        <dbReference type="EMBL" id="UYQ65670.1"/>
    </source>
</evidence>
<comment type="catalytic activity">
    <reaction evidence="7">
        <text>D-glucose 6-phosphate + NADP(+) = 6-phospho-D-glucono-1,5-lactone + NADPH + H(+)</text>
        <dbReference type="Rhea" id="RHEA:15841"/>
        <dbReference type="ChEBI" id="CHEBI:15378"/>
        <dbReference type="ChEBI" id="CHEBI:57783"/>
        <dbReference type="ChEBI" id="CHEBI:57955"/>
        <dbReference type="ChEBI" id="CHEBI:58349"/>
        <dbReference type="ChEBI" id="CHEBI:61548"/>
        <dbReference type="EC" id="1.1.1.49"/>
    </reaction>
</comment>
<protein>
    <recommendedName>
        <fullName evidence="7">Glucose-6-phosphate 1-dehydrogenase</fullName>
        <shortName evidence="7">G6PD</shortName>
        <ecNumber evidence="7">1.1.1.49</ecNumber>
    </recommendedName>
</protein>
<organism evidence="10 11">
    <name type="scientific">Streptomyces peucetius</name>
    <dbReference type="NCBI Taxonomy" id="1950"/>
    <lineage>
        <taxon>Bacteria</taxon>
        <taxon>Bacillati</taxon>
        <taxon>Actinomycetota</taxon>
        <taxon>Actinomycetes</taxon>
        <taxon>Kitasatosporales</taxon>
        <taxon>Streptomycetaceae</taxon>
        <taxon>Streptomyces</taxon>
    </lineage>
</organism>
<gene>
    <name evidence="7 10" type="primary">zwf</name>
    <name evidence="10" type="ORF">OGH68_32250</name>
</gene>
<comment type="function">
    <text evidence="7">Catalyzes the oxidation of glucose 6-phosphate to 6-phosphogluconolactone.</text>
</comment>
<evidence type="ECO:0000256" key="4">
    <source>
        <dbReference type="ARBA" id="ARBA00022857"/>
    </source>
</evidence>
<dbReference type="PROSITE" id="PS00069">
    <property type="entry name" value="G6P_DEHYDROGENASE"/>
    <property type="match status" value="1"/>
</dbReference>
<dbReference type="InterPro" id="IPR022674">
    <property type="entry name" value="G6P_DH_NAD-bd"/>
</dbReference>
<evidence type="ECO:0000259" key="9">
    <source>
        <dbReference type="Pfam" id="PF02781"/>
    </source>
</evidence>
<evidence type="ECO:0000259" key="8">
    <source>
        <dbReference type="Pfam" id="PF00479"/>
    </source>
</evidence>
<feature type="binding site" evidence="7">
    <location>
        <position position="188"/>
    </location>
    <ligand>
        <name>substrate</name>
    </ligand>
</feature>
<keyword evidence="3 7" id="KW-0313">Glucose metabolism</keyword>
<keyword evidence="4 7" id="KW-0521">NADP</keyword>
<reference evidence="10" key="1">
    <citation type="submission" date="2022-10" db="EMBL/GenBank/DDBJ databases">
        <title>Cytochrome P450 Catalyzes Benzene Ring Formation in the Biosynthesis of Trialkyl-Substituted Aromatic Polyketides.</title>
        <authorList>
            <person name="Zhao E."/>
            <person name="Ge H."/>
        </authorList>
    </citation>
    <scope>NUCLEOTIDE SEQUENCE</scope>
    <source>
        <strain evidence="10">NA0869</strain>
    </source>
</reference>
<evidence type="ECO:0000256" key="1">
    <source>
        <dbReference type="ARBA" id="ARBA00004937"/>
    </source>
</evidence>
<accession>A0ABY6IHM8</accession>
<dbReference type="HAMAP" id="MF_00966">
    <property type="entry name" value="G6PD"/>
    <property type="match status" value="1"/>
</dbReference>
<comment type="caution">
    <text evidence="7">Lacks conserved residue(s) required for the propagation of feature annotation.</text>
</comment>
<feature type="domain" description="Glucose-6-phosphate dehydrogenase NAD-binding" evidence="8">
    <location>
        <begin position="20"/>
        <end position="197"/>
    </location>
</feature>
<comment type="pathway">
    <text evidence="1 7">Carbohydrate degradation; pentose phosphate pathway; D-ribulose 5-phosphate from D-glucose 6-phosphate (oxidative stage): step 1/3.</text>
</comment>